<dbReference type="GO" id="GO:0008270">
    <property type="term" value="F:zinc ion binding"/>
    <property type="evidence" value="ECO:0007669"/>
    <property type="project" value="UniProtKB-KW"/>
</dbReference>
<feature type="compositionally biased region" description="Acidic residues" evidence="13">
    <location>
        <begin position="232"/>
        <end position="243"/>
    </location>
</feature>
<feature type="region of interest" description="Disordered" evidence="13">
    <location>
        <begin position="216"/>
        <end position="300"/>
    </location>
</feature>
<comment type="similarity">
    <text evidence="1">Belongs to the teashirt C2H2-type zinc-finger protein family.</text>
</comment>
<evidence type="ECO:0000256" key="3">
    <source>
        <dbReference type="ARBA" id="ARBA00022491"/>
    </source>
</evidence>
<keyword evidence="2" id="KW-0217">Developmental protein</keyword>
<evidence type="ECO:0000313" key="16">
    <source>
        <dbReference type="Proteomes" id="UP000095300"/>
    </source>
</evidence>
<dbReference type="SMART" id="SM00355">
    <property type="entry name" value="ZnF_C2H2"/>
    <property type="match status" value="4"/>
</dbReference>
<name>A0A1I8PTG1_STOCA</name>
<feature type="compositionally biased region" description="Low complexity" evidence="13">
    <location>
        <begin position="452"/>
        <end position="462"/>
    </location>
</feature>
<dbReference type="GO" id="GO:0003677">
    <property type="term" value="F:DNA binding"/>
    <property type="evidence" value="ECO:0007669"/>
    <property type="project" value="UniProtKB-KW"/>
</dbReference>
<dbReference type="EnsemblMetazoa" id="SCAU010954-RA">
    <property type="protein sequence ID" value="SCAU010954-PA"/>
    <property type="gene ID" value="SCAU010954"/>
</dbReference>
<accession>A0A1I8PTG1</accession>
<dbReference type="STRING" id="35570.A0A1I8PTG1"/>
<feature type="region of interest" description="Disordered" evidence="13">
    <location>
        <begin position="899"/>
        <end position="1044"/>
    </location>
</feature>
<feature type="region of interest" description="Disordered" evidence="13">
    <location>
        <begin position="1207"/>
        <end position="1264"/>
    </location>
</feature>
<feature type="compositionally biased region" description="Low complexity" evidence="13">
    <location>
        <begin position="1239"/>
        <end position="1257"/>
    </location>
</feature>
<feature type="compositionally biased region" description="Polar residues" evidence="13">
    <location>
        <begin position="1113"/>
        <end position="1148"/>
    </location>
</feature>
<evidence type="ECO:0000256" key="10">
    <source>
        <dbReference type="ARBA" id="ARBA00023163"/>
    </source>
</evidence>
<feature type="compositionally biased region" description="Acidic residues" evidence="13">
    <location>
        <begin position="262"/>
        <end position="274"/>
    </location>
</feature>
<feature type="region of interest" description="Disordered" evidence="13">
    <location>
        <begin position="353"/>
        <end position="390"/>
    </location>
</feature>
<feature type="compositionally biased region" description="Basic and acidic residues" evidence="13">
    <location>
        <begin position="939"/>
        <end position="948"/>
    </location>
</feature>
<keyword evidence="11" id="KW-0539">Nucleus</keyword>
<keyword evidence="4" id="KW-0479">Metal-binding</keyword>
<feature type="region of interest" description="Disordered" evidence="13">
    <location>
        <begin position="757"/>
        <end position="810"/>
    </location>
</feature>
<dbReference type="Pfam" id="PF12756">
    <property type="entry name" value="zf-C2H2_2"/>
    <property type="match status" value="2"/>
</dbReference>
<evidence type="ECO:0000256" key="13">
    <source>
        <dbReference type="SAM" id="MobiDB-lite"/>
    </source>
</evidence>
<evidence type="ECO:0000259" key="14">
    <source>
        <dbReference type="PROSITE" id="PS50157"/>
    </source>
</evidence>
<dbReference type="GO" id="GO:0000981">
    <property type="term" value="F:DNA-binding transcription factor activity, RNA polymerase II-specific"/>
    <property type="evidence" value="ECO:0007669"/>
    <property type="project" value="TreeGrafter"/>
</dbReference>
<evidence type="ECO:0000256" key="2">
    <source>
        <dbReference type="ARBA" id="ARBA00022473"/>
    </source>
</evidence>
<dbReference type="InterPro" id="IPR041661">
    <property type="entry name" value="ZN622/Rei1/Reh1_Znf-C2H2"/>
</dbReference>
<evidence type="ECO:0000256" key="9">
    <source>
        <dbReference type="ARBA" id="ARBA00023125"/>
    </source>
</evidence>
<feature type="region of interest" description="Disordered" evidence="13">
    <location>
        <begin position="565"/>
        <end position="610"/>
    </location>
</feature>
<dbReference type="SUPFAM" id="SSF57667">
    <property type="entry name" value="beta-beta-alpha zinc fingers"/>
    <property type="match status" value="1"/>
</dbReference>
<evidence type="ECO:0000256" key="12">
    <source>
        <dbReference type="PROSITE-ProRule" id="PRU00042"/>
    </source>
</evidence>
<keyword evidence="16" id="KW-1185">Reference proteome</keyword>
<evidence type="ECO:0000256" key="8">
    <source>
        <dbReference type="ARBA" id="ARBA00023015"/>
    </source>
</evidence>
<organism evidence="15 16">
    <name type="scientific">Stomoxys calcitrans</name>
    <name type="common">Stable fly</name>
    <name type="synonym">Conops calcitrans</name>
    <dbReference type="NCBI Taxonomy" id="35570"/>
    <lineage>
        <taxon>Eukaryota</taxon>
        <taxon>Metazoa</taxon>
        <taxon>Ecdysozoa</taxon>
        <taxon>Arthropoda</taxon>
        <taxon>Hexapoda</taxon>
        <taxon>Insecta</taxon>
        <taxon>Pterygota</taxon>
        <taxon>Neoptera</taxon>
        <taxon>Endopterygota</taxon>
        <taxon>Diptera</taxon>
        <taxon>Brachycera</taxon>
        <taxon>Muscomorpha</taxon>
        <taxon>Muscoidea</taxon>
        <taxon>Muscidae</taxon>
        <taxon>Stomoxys</taxon>
    </lineage>
</organism>
<dbReference type="KEGG" id="scac:106094182"/>
<dbReference type="InterPro" id="IPR013087">
    <property type="entry name" value="Znf_C2H2_type"/>
</dbReference>
<feature type="domain" description="C2H2-type" evidence="14">
    <location>
        <begin position="527"/>
        <end position="551"/>
    </location>
</feature>
<keyword evidence="7" id="KW-0862">Zinc</keyword>
<feature type="compositionally biased region" description="Low complexity" evidence="13">
    <location>
        <begin position="572"/>
        <end position="593"/>
    </location>
</feature>
<evidence type="ECO:0000256" key="1">
    <source>
        <dbReference type="ARBA" id="ARBA00007158"/>
    </source>
</evidence>
<evidence type="ECO:0000256" key="11">
    <source>
        <dbReference type="ARBA" id="ARBA00023242"/>
    </source>
</evidence>
<feature type="compositionally biased region" description="Basic and acidic residues" evidence="13">
    <location>
        <begin position="981"/>
        <end position="992"/>
    </location>
</feature>
<evidence type="ECO:0000256" key="4">
    <source>
        <dbReference type="ARBA" id="ARBA00022723"/>
    </source>
</evidence>
<feature type="region of interest" description="Disordered" evidence="13">
    <location>
        <begin position="27"/>
        <end position="70"/>
    </location>
</feature>
<dbReference type="PANTHER" id="PTHR12487">
    <property type="entry name" value="TEASHIRT-RELATED"/>
    <property type="match status" value="1"/>
</dbReference>
<dbReference type="VEuPathDB" id="VectorBase:SCAU010954"/>
<evidence type="ECO:0000256" key="5">
    <source>
        <dbReference type="ARBA" id="ARBA00022737"/>
    </source>
</evidence>
<dbReference type="InterPro" id="IPR027008">
    <property type="entry name" value="Teashirt_fam"/>
</dbReference>
<sequence>MMLHEAVMLEIYRQALNASELASPRCQSRESNASLSGNNEARCPSNESHYSVNETHTSGQTPTPTTPPVGLPLPATLPPAAAAALLPPQSAAMAAYFNAAAAAAAQQNHLLLTNPLAAAASLVQQATQHQQHQQQQQQQHSSHSPSTTHQAATPTPADATAAAGVAGGATTPPTGDVLDTSALDFSTKRGRRNTHDYGNASEDDEDAAVCDVDADDDRAAAGGGGGARNDNDADINNDNETDDVNSPLDLSLNNGRKRQVGDENEQEEEEEEEEPVRRPNRKLARSNDYKSLPASSTWVPPINPYLAAVAAASMSPKTPLSLDWNAKTKISPNEATKALEKMTEMTRLGAAAAALPAADAETPTRHSANSVSSSHGSNSSGTPSNGRHSAWQSHWLNKGADAVKDVFKCVWCKQSFATLASLTTHMKETQHCGVNVPPTVAAANASASVYASHQAGNQAASSHSHHARHTGSNTQPITAAHSPASASNVGKSDLNMLIKETMPLPRKLVRGQDVWLGKGAEQTRQILKCMWCGQSFRSLAEMTSHMQETQHYTNIISQEQIISWKSTDDKGSSSSSRDNSSSCGSNSNRGCPSTNSINTNAAPSPQPPLTPNANATVSAVLTCKVCEQAFPTLKELSAHMLKNNHYTEHMMRTAGGGGAASASPVESAPTMIRSRSRQGGKGEKRKKSLPVRKLLELERAQQDFKASNMDQALTPLREFKATTKLQCETCGEKFGLDIFVEHIRQCIARSMQMEMSAPNASHEEQMKSPYLQPPGVPEFAHSPKTPQSRSESRRTMEDNASPLSASGRADIICPLPSDSDKSSSGTSVLNALEQLIEKSFDARPRHAAAFGAEGSSNTPLGSSILKRLGIDDNVDYTKPLMDPQTMQFLRSYSGYAASSSRDRSASESSSISERCSSRLESFTPERNYEQTRQPTPRLTPDKFNHNTKESSYPIRIKSEPVDCSESRAVVGGAEQEPLQEMPKKISVKKEFSMTEELEPEDYAKAKDGANSTEMPRSHSPSEISERSITPKSVGERKPLVGLPESSSLSALSSMFNNLGNMQHTNVATNLEMNNNSSANSTPTTTTAASATPNKKSNANPLAALQKLCDTNEKSSNPRSSSGNMLLHSQSPNSQSPANGTNAAPVTSGNGSSGMLAFSWACNDAMMTATDAVIKCSFCDTPFSSKGAYRHHLSKVHFIKDEPDVISLKSPGAASSNSPKSQTTSPRSITSAKSPAAQRSAAITPPSTSMSSAAAAATVNPYDESPQSKFLKYTELAKQLSSKNA</sequence>
<gene>
    <name evidence="15" type="primary">106094182</name>
</gene>
<protein>
    <recommendedName>
        <fullName evidence="14">C2H2-type domain-containing protein</fullName>
    </recommendedName>
</protein>
<feature type="compositionally biased region" description="Low complexity" evidence="13">
    <location>
        <begin position="124"/>
        <end position="177"/>
    </location>
</feature>
<dbReference type="PROSITE" id="PS50157">
    <property type="entry name" value="ZINC_FINGER_C2H2_2"/>
    <property type="match status" value="2"/>
</dbReference>
<proteinExistence type="inferred from homology"/>
<feature type="region of interest" description="Disordered" evidence="13">
    <location>
        <begin position="452"/>
        <end position="489"/>
    </location>
</feature>
<feature type="compositionally biased region" description="Polar residues" evidence="13">
    <location>
        <begin position="1212"/>
        <end position="1232"/>
    </location>
</feature>
<dbReference type="PANTHER" id="PTHR12487:SF7">
    <property type="entry name" value="PROTEIN TEASHIRT-RELATED"/>
    <property type="match status" value="1"/>
</dbReference>
<feature type="region of interest" description="Disordered" evidence="13">
    <location>
        <begin position="123"/>
        <end position="183"/>
    </location>
</feature>
<dbReference type="PROSITE" id="PS00028">
    <property type="entry name" value="ZINC_FINGER_C2H2_1"/>
    <property type="match status" value="4"/>
</dbReference>
<dbReference type="Proteomes" id="UP000095300">
    <property type="component" value="Unassembled WGS sequence"/>
</dbReference>
<feature type="compositionally biased region" description="Low complexity" evidence="13">
    <location>
        <begin position="906"/>
        <end position="921"/>
    </location>
</feature>
<feature type="compositionally biased region" description="Low complexity" evidence="13">
    <location>
        <begin position="367"/>
        <end position="386"/>
    </location>
</feature>
<evidence type="ECO:0000313" key="15">
    <source>
        <dbReference type="EnsemblMetazoa" id="SCAU010954-PA"/>
    </source>
</evidence>
<keyword evidence="6 12" id="KW-0863">Zinc-finger</keyword>
<keyword evidence="9" id="KW-0238">DNA-binding</keyword>
<keyword evidence="8" id="KW-0805">Transcription regulation</keyword>
<feature type="region of interest" description="Disordered" evidence="13">
    <location>
        <begin position="1110"/>
        <end position="1148"/>
    </location>
</feature>
<feature type="compositionally biased region" description="Basic residues" evidence="13">
    <location>
        <begin position="674"/>
        <end position="689"/>
    </location>
</feature>
<feature type="compositionally biased region" description="Low complexity" evidence="13">
    <location>
        <begin position="1073"/>
        <end position="1093"/>
    </location>
</feature>
<feature type="region of interest" description="Disordered" evidence="13">
    <location>
        <begin position="654"/>
        <end position="689"/>
    </location>
</feature>
<feature type="compositionally biased region" description="Polar residues" evidence="13">
    <location>
        <begin position="27"/>
        <end position="60"/>
    </location>
</feature>
<evidence type="ECO:0000256" key="6">
    <source>
        <dbReference type="ARBA" id="ARBA00022771"/>
    </source>
</evidence>
<keyword evidence="10" id="KW-0804">Transcription</keyword>
<keyword evidence="5" id="KW-0677">Repeat</keyword>
<evidence type="ECO:0000256" key="7">
    <source>
        <dbReference type="ARBA" id="ARBA00022833"/>
    </source>
</evidence>
<dbReference type="InterPro" id="IPR036236">
    <property type="entry name" value="Znf_C2H2_sf"/>
</dbReference>
<feature type="domain" description="C2H2-type" evidence="14">
    <location>
        <begin position="407"/>
        <end position="436"/>
    </location>
</feature>
<reference evidence="15" key="1">
    <citation type="submission" date="2020-05" db="UniProtKB">
        <authorList>
            <consortium name="EnsemblMetazoa"/>
        </authorList>
    </citation>
    <scope>IDENTIFICATION</scope>
    <source>
        <strain evidence="15">USDA</strain>
    </source>
</reference>
<feature type="compositionally biased region" description="Polar residues" evidence="13">
    <location>
        <begin position="594"/>
        <end position="603"/>
    </location>
</feature>
<keyword evidence="3" id="KW-0678">Repressor</keyword>
<dbReference type="OrthoDB" id="5815793at2759"/>
<feature type="compositionally biased region" description="Polar residues" evidence="13">
    <location>
        <begin position="1009"/>
        <end position="1030"/>
    </location>
</feature>
<feature type="region of interest" description="Disordered" evidence="13">
    <location>
        <begin position="1072"/>
        <end position="1097"/>
    </location>
</feature>
<dbReference type="GO" id="GO:0005634">
    <property type="term" value="C:nucleus"/>
    <property type="evidence" value="ECO:0007669"/>
    <property type="project" value="TreeGrafter"/>
</dbReference>